<evidence type="ECO:0000313" key="2">
    <source>
        <dbReference type="Proteomes" id="UP000192477"/>
    </source>
</evidence>
<organism evidence="1 2">
    <name type="scientific">Enterococcus villorum</name>
    <dbReference type="NCBI Taxonomy" id="112904"/>
    <lineage>
        <taxon>Bacteria</taxon>
        <taxon>Bacillati</taxon>
        <taxon>Bacillota</taxon>
        <taxon>Bacilli</taxon>
        <taxon>Lactobacillales</taxon>
        <taxon>Enterococcaceae</taxon>
        <taxon>Enterococcus</taxon>
    </lineage>
</organism>
<dbReference type="OrthoDB" id="9997995at2"/>
<name>A0A1V8YEL1_9ENTE</name>
<accession>A0A1V8YEL1</accession>
<evidence type="ECO:0000313" key="1">
    <source>
        <dbReference type="EMBL" id="OQO71051.1"/>
    </source>
</evidence>
<dbReference type="EMBL" id="MJEA01000002">
    <property type="protein sequence ID" value="OQO71051.1"/>
    <property type="molecule type" value="Genomic_DNA"/>
</dbReference>
<comment type="caution">
    <text evidence="1">The sequence shown here is derived from an EMBL/GenBank/DDBJ whole genome shotgun (WGS) entry which is preliminary data.</text>
</comment>
<gene>
    <name evidence="1" type="ORF">BH747_03355</name>
</gene>
<proteinExistence type="predicted"/>
<protein>
    <submittedName>
        <fullName evidence="1">Uncharacterized protein</fullName>
    </submittedName>
</protein>
<reference evidence="1 2" key="1">
    <citation type="journal article" date="2017" name="BMC Microbiol.">
        <title>Comparative genomics of Enterococcus spp. isolated from bovine feces.</title>
        <authorList>
            <person name="Beukers A.G."/>
            <person name="Zaheer R."/>
            <person name="Goji N."/>
            <person name="Amoako K.K."/>
            <person name="Chaves A.V."/>
            <person name="Ward M.P."/>
            <person name="McAllister T.A."/>
        </authorList>
    </citation>
    <scope>NUCLEOTIDE SEQUENCE [LARGE SCALE GENOMIC DNA]</scope>
    <source>
        <strain evidence="1 2">F1129D 143</strain>
    </source>
</reference>
<dbReference type="Proteomes" id="UP000192477">
    <property type="component" value="Unassembled WGS sequence"/>
</dbReference>
<sequence length="66" mass="7940">MDEKIKELNQKPFVHYDYYVLFSQFLIQKREFAVVNGSGYILTVEKDVYLDYLEKTKNPSERELCI</sequence>
<dbReference type="AlphaFoldDB" id="A0A1V8YEL1"/>
<dbReference type="RefSeq" id="WP_081182520.1">
    <property type="nucleotide sequence ID" value="NZ_MJEA01000002.1"/>
</dbReference>